<proteinExistence type="predicted"/>
<dbReference type="EMBL" id="BMFL01000027">
    <property type="protein sequence ID" value="GGF10528.1"/>
    <property type="molecule type" value="Genomic_DNA"/>
</dbReference>
<name>A0ABQ1U4L4_9FLAO</name>
<keyword evidence="2" id="KW-1185">Reference proteome</keyword>
<comment type="caution">
    <text evidence="1">The sequence shown here is derived from an EMBL/GenBank/DDBJ whole genome shotgun (WGS) entry which is preliminary data.</text>
</comment>
<gene>
    <name evidence="1" type="ORF">GCM10010984_29530</name>
</gene>
<dbReference type="Proteomes" id="UP000650994">
    <property type="component" value="Unassembled WGS sequence"/>
</dbReference>
<organism evidence="1 2">
    <name type="scientific">Chishuiella changwenlii</name>
    <dbReference type="NCBI Taxonomy" id="1434701"/>
    <lineage>
        <taxon>Bacteria</taxon>
        <taxon>Pseudomonadati</taxon>
        <taxon>Bacteroidota</taxon>
        <taxon>Flavobacteriia</taxon>
        <taxon>Flavobacteriales</taxon>
        <taxon>Weeksellaceae</taxon>
        <taxon>Chishuiella</taxon>
    </lineage>
</organism>
<reference evidence="2" key="1">
    <citation type="journal article" date="2019" name="Int. J. Syst. Evol. Microbiol.">
        <title>The Global Catalogue of Microorganisms (GCM) 10K type strain sequencing project: providing services to taxonomists for standard genome sequencing and annotation.</title>
        <authorList>
            <consortium name="The Broad Institute Genomics Platform"/>
            <consortium name="The Broad Institute Genome Sequencing Center for Infectious Disease"/>
            <person name="Wu L."/>
            <person name="Ma J."/>
        </authorList>
    </citation>
    <scope>NUCLEOTIDE SEQUENCE [LARGE SCALE GENOMIC DNA]</scope>
    <source>
        <strain evidence="2">CGMCC 1.12707</strain>
    </source>
</reference>
<protein>
    <submittedName>
        <fullName evidence="1">Uncharacterized protein</fullName>
    </submittedName>
</protein>
<evidence type="ECO:0000313" key="1">
    <source>
        <dbReference type="EMBL" id="GGF10528.1"/>
    </source>
</evidence>
<accession>A0ABQ1U4L4</accession>
<sequence length="95" mass="10611">MIYLIKKAPNKTDGIEKGTNQRNIFQFICFLKTAILDTELVNVPIVSEKGTTDVGNSKLRIGISIRLAPPPQIALNQNAKIVPVNNNIKFKIIFF</sequence>
<evidence type="ECO:0000313" key="2">
    <source>
        <dbReference type="Proteomes" id="UP000650994"/>
    </source>
</evidence>